<dbReference type="GO" id="GO:0005886">
    <property type="term" value="C:plasma membrane"/>
    <property type="evidence" value="ECO:0007669"/>
    <property type="project" value="UniProtKB-SubCell"/>
</dbReference>
<reference evidence="9 10" key="1">
    <citation type="submission" date="2019-04" db="EMBL/GenBank/DDBJ databases">
        <title>Isachenkonia alkalipeptolytica gen. nov. sp. nov. a new anaerobic, alkiliphilic organothrophic bacterium capable to reduce synthesized ferrihydrite isolated from a soda lake.</title>
        <authorList>
            <person name="Toshchakov S.V."/>
            <person name="Zavarzina D.G."/>
            <person name="Zhilina T.N."/>
            <person name="Kostrikina N.A."/>
            <person name="Kublanov I.V."/>
        </authorList>
    </citation>
    <scope>NUCLEOTIDE SEQUENCE [LARGE SCALE GENOMIC DNA]</scope>
    <source>
        <strain evidence="9 10">Z-1701</strain>
    </source>
</reference>
<dbReference type="InterPro" id="IPR047055">
    <property type="entry name" value="MotA-like"/>
</dbReference>
<sequence length="294" mass="33531">MNLDKIKTMNDNFFYGQEEQRKKEKRIKSLVLLGLMLIVFQAMLGTISYQVLFNRQALQIIVAGILITMIVSFPLGILLETISRIKSSFQDTVDYEKTIYRIYQLAIDVKKNGALSVEKEIDQEKDEFMRDAITLLCDYKRPEAMETLLDQDIEARKLHLGKSKNVMKMVAQVSPALGLIGTLVGLIGLLGNLGEPTMIMTHMGSALISTLYGSLIANFIAVPLIARLREYSDRQLLRYNMIKEGILLIAKEDTARNVFDTMNVMLKEEDRLIYPRQQRAARDNIKEGLVYDQI</sequence>
<evidence type="ECO:0000256" key="1">
    <source>
        <dbReference type="ARBA" id="ARBA00004651"/>
    </source>
</evidence>
<feature type="transmembrane region" description="Helical" evidence="7">
    <location>
        <begin position="169"/>
        <end position="191"/>
    </location>
</feature>
<dbReference type="Proteomes" id="UP000449710">
    <property type="component" value="Unassembled WGS sequence"/>
</dbReference>
<keyword evidence="2" id="KW-1003">Cell membrane</keyword>
<proteinExistence type="inferred from homology"/>
<evidence type="ECO:0000313" key="9">
    <source>
        <dbReference type="EMBL" id="NBG89632.1"/>
    </source>
</evidence>
<evidence type="ECO:0000256" key="6">
    <source>
        <dbReference type="RuleBase" id="RU004057"/>
    </source>
</evidence>
<dbReference type="InterPro" id="IPR002898">
    <property type="entry name" value="MotA_ExbB_proton_chnl"/>
</dbReference>
<evidence type="ECO:0000256" key="3">
    <source>
        <dbReference type="ARBA" id="ARBA00022692"/>
    </source>
</evidence>
<dbReference type="AlphaFoldDB" id="A0AA43XN64"/>
<comment type="caution">
    <text evidence="9">The sequence shown here is derived from an EMBL/GenBank/DDBJ whole genome shotgun (WGS) entry which is preliminary data.</text>
</comment>
<keyword evidence="10" id="KW-1185">Reference proteome</keyword>
<evidence type="ECO:0000256" key="4">
    <source>
        <dbReference type="ARBA" id="ARBA00022989"/>
    </source>
</evidence>
<dbReference type="PANTHER" id="PTHR30433">
    <property type="entry name" value="CHEMOTAXIS PROTEIN MOTA"/>
    <property type="match status" value="1"/>
</dbReference>
<keyword evidence="4 7" id="KW-1133">Transmembrane helix</keyword>
<evidence type="ECO:0000256" key="2">
    <source>
        <dbReference type="ARBA" id="ARBA00022475"/>
    </source>
</evidence>
<gene>
    <name evidence="9" type="ORF">ISALK_14195</name>
</gene>
<evidence type="ECO:0000259" key="8">
    <source>
        <dbReference type="Pfam" id="PF01618"/>
    </source>
</evidence>
<name>A0AA43XN64_9CLOT</name>
<feature type="transmembrane region" description="Helical" evidence="7">
    <location>
        <begin position="57"/>
        <end position="79"/>
    </location>
</feature>
<protein>
    <recommendedName>
        <fullName evidence="8">MotA/TolQ/ExbB proton channel domain-containing protein</fullName>
    </recommendedName>
</protein>
<feature type="transmembrane region" description="Helical" evidence="7">
    <location>
        <begin position="203"/>
        <end position="226"/>
    </location>
</feature>
<comment type="subcellular location">
    <subcellularLocation>
        <location evidence="1">Cell membrane</location>
        <topology evidence="1">Multi-pass membrane protein</topology>
    </subcellularLocation>
    <subcellularLocation>
        <location evidence="6">Membrane</location>
        <topology evidence="6">Multi-pass membrane protein</topology>
    </subcellularLocation>
</comment>
<feature type="domain" description="MotA/TolQ/ExbB proton channel" evidence="8">
    <location>
        <begin position="122"/>
        <end position="240"/>
    </location>
</feature>
<evidence type="ECO:0000256" key="7">
    <source>
        <dbReference type="SAM" id="Phobius"/>
    </source>
</evidence>
<dbReference type="GO" id="GO:0071978">
    <property type="term" value="P:bacterial-type flagellum-dependent swarming motility"/>
    <property type="evidence" value="ECO:0007669"/>
    <property type="project" value="InterPro"/>
</dbReference>
<dbReference type="RefSeq" id="WP_160723493.1">
    <property type="nucleotide sequence ID" value="NZ_SUMG01000037.1"/>
</dbReference>
<evidence type="ECO:0000256" key="5">
    <source>
        <dbReference type="ARBA" id="ARBA00023136"/>
    </source>
</evidence>
<keyword evidence="3 7" id="KW-0812">Transmembrane</keyword>
<dbReference type="GO" id="GO:0015031">
    <property type="term" value="P:protein transport"/>
    <property type="evidence" value="ECO:0007669"/>
    <property type="project" value="UniProtKB-KW"/>
</dbReference>
<feature type="transmembrane region" description="Helical" evidence="7">
    <location>
        <begin position="30"/>
        <end position="51"/>
    </location>
</feature>
<comment type="similarity">
    <text evidence="6">Belongs to the exbB/tolQ family.</text>
</comment>
<dbReference type="EMBL" id="SUMG01000037">
    <property type="protein sequence ID" value="NBG89632.1"/>
    <property type="molecule type" value="Genomic_DNA"/>
</dbReference>
<accession>A0AA43XN64</accession>
<keyword evidence="5 7" id="KW-0472">Membrane</keyword>
<keyword evidence="6" id="KW-0813">Transport</keyword>
<organism evidence="9 10">
    <name type="scientific">Isachenkonia alkalipeptolytica</name>
    <dbReference type="NCBI Taxonomy" id="2565777"/>
    <lineage>
        <taxon>Bacteria</taxon>
        <taxon>Bacillati</taxon>
        <taxon>Bacillota</taxon>
        <taxon>Clostridia</taxon>
        <taxon>Eubacteriales</taxon>
        <taxon>Clostridiaceae</taxon>
        <taxon>Isachenkonia</taxon>
    </lineage>
</organism>
<keyword evidence="6" id="KW-0653">Protein transport</keyword>
<dbReference type="GO" id="GO:0006935">
    <property type="term" value="P:chemotaxis"/>
    <property type="evidence" value="ECO:0007669"/>
    <property type="project" value="InterPro"/>
</dbReference>
<dbReference type="Pfam" id="PF01618">
    <property type="entry name" value="MotA_ExbB"/>
    <property type="match status" value="1"/>
</dbReference>
<evidence type="ECO:0000313" key="10">
    <source>
        <dbReference type="Proteomes" id="UP000449710"/>
    </source>
</evidence>